<dbReference type="EC" id="2.3.2.27" evidence="4"/>
<dbReference type="GO" id="GO:0061630">
    <property type="term" value="F:ubiquitin protein ligase activity"/>
    <property type="evidence" value="ECO:0007669"/>
    <property type="project" value="UniProtKB-EC"/>
</dbReference>
<keyword evidence="6 16" id="KW-0812">Transmembrane</keyword>
<evidence type="ECO:0000259" key="17">
    <source>
        <dbReference type="PROSITE" id="PS50089"/>
    </source>
</evidence>
<sequence>MSTPQPNTLGRGEEAGSPPTNNVRPQRGSITSLLIISLVFLMMTNNGGGDDLATRNQYKDSLSSLEWQLGNYSVWLNGSDATDFTLPSRPLGESDIISMVVPRPGALDPLVQSYYPNVTGFIRGDASFRNVSSELVPAIEWNETEVALKIGRWNWSATSRMTMSLLSKPAQVDEKEKEEFQGIAILHGHLEVIDGNNARELQLDFAGIQFLETGSVYGFAQDPGVSIDIRALPSLVPPDLLNITARAIVPALEDNIAKLKVLLTSNDMSENNPTPPDSTCHFAVYAQVHPSNISAIDMRELEDELMDPTGVSTVKRPPFQLDMAVISPDCGVLVEVKSADGIRSRLFFRKVTTYGGFAGLVYLGMLLLLSHQMSESRTPASLSRISRWSFIVQALADSMAFAGHMTFAILADGRPSMALVAPAFLACALFAYEVQFVLLIQQVQAPEDLAAALPLPTIPSPQAASPAQPPSPSENTPIAPSSAVPTAGAQNANATAPPQQDVSFLSIVRIIFQLVWQDDHNRIWYLILIVLALGLRIIVAPGLTVFLLAVLYSSIWVPQIVRGARRGRPSALGRKYVIGTTVGRMLLATYFLGCPKNVLDAKPRAWVYALSLYACAQAALLGLQSSVGPAFFLPQRLADSQGYDYHPPLPDTEAGPLGDCAICMDAIERPTEDTSGKPRRRGAQARASYSLAPCAHLFHTECLERWLAIKNICPQCRRPLPPL</sequence>
<evidence type="ECO:0000256" key="3">
    <source>
        <dbReference type="ARBA" id="ARBA00004906"/>
    </source>
</evidence>
<keyword evidence="8" id="KW-0732">Signal</keyword>
<feature type="region of interest" description="Disordered" evidence="15">
    <location>
        <begin position="461"/>
        <end position="496"/>
    </location>
</feature>
<dbReference type="PANTHER" id="PTHR22763">
    <property type="entry name" value="RING ZINC FINGER PROTEIN"/>
    <property type="match status" value="1"/>
</dbReference>
<feature type="transmembrane region" description="Helical" evidence="16">
    <location>
        <begin position="390"/>
        <end position="411"/>
    </location>
</feature>
<keyword evidence="9 14" id="KW-0863">Zinc-finger</keyword>
<evidence type="ECO:0000256" key="2">
    <source>
        <dbReference type="ARBA" id="ARBA00004127"/>
    </source>
</evidence>
<organism evidence="18 19">
    <name type="scientific">Lactarius akahatsu</name>
    <dbReference type="NCBI Taxonomy" id="416441"/>
    <lineage>
        <taxon>Eukaryota</taxon>
        <taxon>Fungi</taxon>
        <taxon>Dikarya</taxon>
        <taxon>Basidiomycota</taxon>
        <taxon>Agaricomycotina</taxon>
        <taxon>Agaricomycetes</taxon>
        <taxon>Russulales</taxon>
        <taxon>Russulaceae</taxon>
        <taxon>Lactarius</taxon>
    </lineage>
</organism>
<dbReference type="EMBL" id="JAKELL010000051">
    <property type="protein sequence ID" value="KAH8986866.1"/>
    <property type="molecule type" value="Genomic_DNA"/>
</dbReference>
<keyword evidence="7" id="KW-0479">Metal-binding</keyword>
<feature type="compositionally biased region" description="Low complexity" evidence="15">
    <location>
        <begin position="485"/>
        <end position="496"/>
    </location>
</feature>
<dbReference type="SMART" id="SM00184">
    <property type="entry name" value="RING"/>
    <property type="match status" value="1"/>
</dbReference>
<dbReference type="GO" id="GO:0012505">
    <property type="term" value="C:endomembrane system"/>
    <property type="evidence" value="ECO:0007669"/>
    <property type="project" value="UniProtKB-SubCell"/>
</dbReference>
<evidence type="ECO:0000256" key="6">
    <source>
        <dbReference type="ARBA" id="ARBA00022692"/>
    </source>
</evidence>
<dbReference type="Proteomes" id="UP001201163">
    <property type="component" value="Unassembled WGS sequence"/>
</dbReference>
<feature type="transmembrane region" description="Helical" evidence="16">
    <location>
        <begin position="523"/>
        <end position="555"/>
    </location>
</feature>
<dbReference type="InterPro" id="IPR001841">
    <property type="entry name" value="Znf_RING"/>
</dbReference>
<feature type="transmembrane region" description="Helical" evidence="16">
    <location>
        <begin position="351"/>
        <end position="370"/>
    </location>
</feature>
<keyword evidence="5" id="KW-0808">Transferase</keyword>
<evidence type="ECO:0000256" key="5">
    <source>
        <dbReference type="ARBA" id="ARBA00022679"/>
    </source>
</evidence>
<evidence type="ECO:0000313" key="19">
    <source>
        <dbReference type="Proteomes" id="UP001201163"/>
    </source>
</evidence>
<evidence type="ECO:0000256" key="8">
    <source>
        <dbReference type="ARBA" id="ARBA00022729"/>
    </source>
</evidence>
<comment type="caution">
    <text evidence="18">The sequence shown here is derived from an EMBL/GenBank/DDBJ whole genome shotgun (WGS) entry which is preliminary data.</text>
</comment>
<evidence type="ECO:0000256" key="14">
    <source>
        <dbReference type="PROSITE-ProRule" id="PRU00175"/>
    </source>
</evidence>
<name>A0AAD4Q8J0_9AGAM</name>
<evidence type="ECO:0000256" key="9">
    <source>
        <dbReference type="ARBA" id="ARBA00022771"/>
    </source>
</evidence>
<comment type="catalytic activity">
    <reaction evidence="1">
        <text>S-ubiquitinyl-[E2 ubiquitin-conjugating enzyme]-L-cysteine + [acceptor protein]-L-lysine = [E2 ubiquitin-conjugating enzyme]-L-cysteine + N(6)-ubiquitinyl-[acceptor protein]-L-lysine.</text>
        <dbReference type="EC" id="2.3.2.27"/>
    </reaction>
</comment>
<dbReference type="Pfam" id="PF11145">
    <property type="entry name" value="DUF2921"/>
    <property type="match status" value="1"/>
</dbReference>
<accession>A0AAD4Q8J0</accession>
<evidence type="ECO:0000256" key="15">
    <source>
        <dbReference type="SAM" id="MobiDB-lite"/>
    </source>
</evidence>
<dbReference type="GO" id="GO:0043161">
    <property type="term" value="P:proteasome-mediated ubiquitin-dependent protein catabolic process"/>
    <property type="evidence" value="ECO:0007669"/>
    <property type="project" value="TreeGrafter"/>
</dbReference>
<feature type="transmembrane region" description="Helical" evidence="16">
    <location>
        <begin position="28"/>
        <end position="45"/>
    </location>
</feature>
<gene>
    <name evidence="18" type="ORF">EDB92DRAFT_1948884</name>
</gene>
<keyword evidence="13 16" id="KW-0472">Membrane</keyword>
<evidence type="ECO:0000256" key="13">
    <source>
        <dbReference type="ARBA" id="ARBA00023136"/>
    </source>
</evidence>
<dbReference type="AlphaFoldDB" id="A0AAD4Q8J0"/>
<proteinExistence type="predicted"/>
<dbReference type="Pfam" id="PF12678">
    <property type="entry name" value="zf-rbx1"/>
    <property type="match status" value="1"/>
</dbReference>
<evidence type="ECO:0000256" key="16">
    <source>
        <dbReference type="SAM" id="Phobius"/>
    </source>
</evidence>
<keyword evidence="12 16" id="KW-1133">Transmembrane helix</keyword>
<evidence type="ECO:0000256" key="12">
    <source>
        <dbReference type="ARBA" id="ARBA00022989"/>
    </source>
</evidence>
<evidence type="ECO:0000256" key="4">
    <source>
        <dbReference type="ARBA" id="ARBA00012483"/>
    </source>
</evidence>
<evidence type="ECO:0000313" key="18">
    <source>
        <dbReference type="EMBL" id="KAH8986866.1"/>
    </source>
</evidence>
<dbReference type="InterPro" id="IPR050731">
    <property type="entry name" value="HRD1_E3_ubiq-ligases"/>
</dbReference>
<protein>
    <recommendedName>
        <fullName evidence="4">RING-type E3 ubiquitin transferase</fullName>
        <ecNumber evidence="4">2.3.2.27</ecNumber>
    </recommendedName>
</protein>
<comment type="pathway">
    <text evidence="3">Protein modification; protein ubiquitination.</text>
</comment>
<dbReference type="InterPro" id="IPR024766">
    <property type="entry name" value="Znf_RING_H2"/>
</dbReference>
<dbReference type="Gene3D" id="3.30.40.10">
    <property type="entry name" value="Zinc/RING finger domain, C3HC4 (zinc finger)"/>
    <property type="match status" value="1"/>
</dbReference>
<evidence type="ECO:0000256" key="7">
    <source>
        <dbReference type="ARBA" id="ARBA00022723"/>
    </source>
</evidence>
<dbReference type="SUPFAM" id="SSF57850">
    <property type="entry name" value="RING/U-box"/>
    <property type="match status" value="1"/>
</dbReference>
<dbReference type="InterPro" id="IPR021319">
    <property type="entry name" value="DUF2921"/>
</dbReference>
<reference evidence="18" key="1">
    <citation type="submission" date="2022-01" db="EMBL/GenBank/DDBJ databases">
        <title>Comparative genomics reveals a dynamic genome evolution in the ectomycorrhizal milk-cap (Lactarius) mushrooms.</title>
        <authorList>
            <consortium name="DOE Joint Genome Institute"/>
            <person name="Lebreton A."/>
            <person name="Tang N."/>
            <person name="Kuo A."/>
            <person name="LaButti K."/>
            <person name="Drula E."/>
            <person name="Barry K."/>
            <person name="Clum A."/>
            <person name="Lipzen A."/>
            <person name="Mousain D."/>
            <person name="Ng V."/>
            <person name="Wang R."/>
            <person name="Wang X."/>
            <person name="Dai Y."/>
            <person name="Henrissat B."/>
            <person name="Grigoriev I.V."/>
            <person name="Guerin-Laguette A."/>
            <person name="Yu F."/>
            <person name="Martin F.M."/>
        </authorList>
    </citation>
    <scope>NUCLEOTIDE SEQUENCE</scope>
    <source>
        <strain evidence="18">QP</strain>
    </source>
</reference>
<dbReference type="PROSITE" id="PS50089">
    <property type="entry name" value="ZF_RING_2"/>
    <property type="match status" value="1"/>
</dbReference>
<evidence type="ECO:0000256" key="11">
    <source>
        <dbReference type="ARBA" id="ARBA00022833"/>
    </source>
</evidence>
<feature type="region of interest" description="Disordered" evidence="15">
    <location>
        <begin position="1"/>
        <end position="26"/>
    </location>
</feature>
<feature type="domain" description="RING-type" evidence="17">
    <location>
        <begin position="660"/>
        <end position="717"/>
    </location>
</feature>
<feature type="transmembrane region" description="Helical" evidence="16">
    <location>
        <begin position="605"/>
        <end position="623"/>
    </location>
</feature>
<keyword evidence="19" id="KW-1185">Reference proteome</keyword>
<dbReference type="GO" id="GO:0008270">
    <property type="term" value="F:zinc ion binding"/>
    <property type="evidence" value="ECO:0007669"/>
    <property type="project" value="UniProtKB-KW"/>
</dbReference>
<dbReference type="PANTHER" id="PTHR22763:SF162">
    <property type="entry name" value="TRANSMEMBRANE E3 UBIQUITIN-PROTEIN LIGASE 1"/>
    <property type="match status" value="1"/>
</dbReference>
<keyword evidence="11" id="KW-0862">Zinc</keyword>
<keyword evidence="10" id="KW-0833">Ubl conjugation pathway</keyword>
<dbReference type="InterPro" id="IPR013083">
    <property type="entry name" value="Znf_RING/FYVE/PHD"/>
</dbReference>
<feature type="transmembrane region" description="Helical" evidence="16">
    <location>
        <begin position="418"/>
        <end position="440"/>
    </location>
</feature>
<evidence type="ECO:0000256" key="1">
    <source>
        <dbReference type="ARBA" id="ARBA00000900"/>
    </source>
</evidence>
<evidence type="ECO:0000256" key="10">
    <source>
        <dbReference type="ARBA" id="ARBA00022786"/>
    </source>
</evidence>
<comment type="subcellular location">
    <subcellularLocation>
        <location evidence="2">Endomembrane system</location>
        <topology evidence="2">Multi-pass membrane protein</topology>
    </subcellularLocation>
</comment>